<dbReference type="PANTHER" id="PTHR44757:SF2">
    <property type="entry name" value="BIOFILM ARCHITECTURE MAINTENANCE PROTEIN MBAA"/>
    <property type="match status" value="1"/>
</dbReference>
<dbReference type="InterPro" id="IPR000014">
    <property type="entry name" value="PAS"/>
</dbReference>
<reference evidence="4" key="1">
    <citation type="submission" date="2008-12" db="EMBL/GenBank/DDBJ databases">
        <title>Annotation of the Yersinia mollaretii ATCC 43969 genome.</title>
        <authorList>
            <person name="Read T.D."/>
            <person name="Akmal A."/>
            <person name="Bishop-Lilly K."/>
            <person name="Chen P.E."/>
            <person name="Cook C."/>
            <person name="Kiley M.P."/>
            <person name="Lentz S."/>
            <person name="Mateczun A."/>
            <person name="Nagarajan N."/>
            <person name="Nolan N."/>
            <person name="Osborne B.I."/>
            <person name="Pop M."/>
            <person name="Sozhamannan S."/>
            <person name="Stewart A.C."/>
            <person name="Sulakvelidze A."/>
            <person name="Thomason B."/>
            <person name="Willner K."/>
            <person name="Zwick M.E."/>
        </authorList>
    </citation>
    <scope>NUCLEOTIDE SEQUENCE [LARGE SCALE GENOMIC DNA]</scope>
    <source>
        <strain evidence="4">ATCC 43969</strain>
    </source>
</reference>
<keyword evidence="5" id="KW-1185">Reference proteome</keyword>
<dbReference type="PANTHER" id="PTHR44757">
    <property type="entry name" value="DIGUANYLATE CYCLASE DGCP"/>
    <property type="match status" value="1"/>
</dbReference>
<dbReference type="InterPro" id="IPR000160">
    <property type="entry name" value="GGDEF_dom"/>
</dbReference>
<dbReference type="EMBL" id="AALD02000029">
    <property type="protein sequence ID" value="EEQ09821.1"/>
    <property type="molecule type" value="Genomic_DNA"/>
</dbReference>
<dbReference type="Proteomes" id="UP000003027">
    <property type="component" value="Unassembled WGS sequence"/>
</dbReference>
<dbReference type="SUPFAM" id="SSF55073">
    <property type="entry name" value="Nucleotide cyclase"/>
    <property type="match status" value="1"/>
</dbReference>
<gene>
    <name evidence="4" type="ORF">ymoll0001_18060</name>
</gene>
<dbReference type="Pfam" id="PF08447">
    <property type="entry name" value="PAS_3"/>
    <property type="match status" value="1"/>
</dbReference>
<dbReference type="CDD" id="cd01949">
    <property type="entry name" value="GGDEF"/>
    <property type="match status" value="1"/>
</dbReference>
<dbReference type="PROSITE" id="PS50887">
    <property type="entry name" value="GGDEF"/>
    <property type="match status" value="1"/>
</dbReference>
<proteinExistence type="predicted"/>
<dbReference type="InterPro" id="IPR013767">
    <property type="entry name" value="PAS_fold"/>
</dbReference>
<dbReference type="InterPro" id="IPR013655">
    <property type="entry name" value="PAS_fold_3"/>
</dbReference>
<evidence type="ECO:0000259" key="3">
    <source>
        <dbReference type="PROSITE" id="PS50887"/>
    </source>
</evidence>
<feature type="domain" description="PAS" evidence="1">
    <location>
        <begin position="21"/>
        <end position="91"/>
    </location>
</feature>
<dbReference type="Gene3D" id="3.30.450.20">
    <property type="entry name" value="PAS domain"/>
    <property type="match status" value="3"/>
</dbReference>
<evidence type="ECO:0008006" key="6">
    <source>
        <dbReference type="Google" id="ProtNLM"/>
    </source>
</evidence>
<dbReference type="InterPro" id="IPR043128">
    <property type="entry name" value="Rev_trsase/Diguanyl_cyclase"/>
</dbReference>
<dbReference type="InterPro" id="IPR035965">
    <property type="entry name" value="PAS-like_dom_sf"/>
</dbReference>
<dbReference type="InterPro" id="IPR001610">
    <property type="entry name" value="PAC"/>
</dbReference>
<accession>A0ABM9Y7K1</accession>
<feature type="domain" description="PAC" evidence="2">
    <location>
        <begin position="340"/>
        <end position="392"/>
    </location>
</feature>
<dbReference type="Pfam" id="PF00989">
    <property type="entry name" value="PAS"/>
    <property type="match status" value="1"/>
</dbReference>
<dbReference type="SUPFAM" id="SSF55785">
    <property type="entry name" value="PYP-like sensor domain (PAS domain)"/>
    <property type="match status" value="3"/>
</dbReference>
<dbReference type="InterPro" id="IPR013656">
    <property type="entry name" value="PAS_4"/>
</dbReference>
<name>A0ABM9Y7K1_YERMW</name>
<dbReference type="CDD" id="cd00130">
    <property type="entry name" value="PAS"/>
    <property type="match status" value="2"/>
</dbReference>
<dbReference type="InterPro" id="IPR052155">
    <property type="entry name" value="Biofilm_reg_signaling"/>
</dbReference>
<dbReference type="PROSITE" id="PS50112">
    <property type="entry name" value="PAS"/>
    <property type="match status" value="2"/>
</dbReference>
<dbReference type="SMART" id="SM00086">
    <property type="entry name" value="PAC"/>
    <property type="match status" value="2"/>
</dbReference>
<evidence type="ECO:0000259" key="2">
    <source>
        <dbReference type="PROSITE" id="PS50113"/>
    </source>
</evidence>
<protein>
    <recommendedName>
        <fullName evidence="6">Diguanylate cyclase</fullName>
    </recommendedName>
</protein>
<dbReference type="SMART" id="SM00267">
    <property type="entry name" value="GGDEF"/>
    <property type="match status" value="1"/>
</dbReference>
<evidence type="ECO:0000313" key="4">
    <source>
        <dbReference type="EMBL" id="EEQ09821.1"/>
    </source>
</evidence>
<dbReference type="NCBIfam" id="TIGR00254">
    <property type="entry name" value="GGDEF"/>
    <property type="match status" value="1"/>
</dbReference>
<feature type="domain" description="PAS" evidence="1">
    <location>
        <begin position="267"/>
        <end position="337"/>
    </location>
</feature>
<sequence length="572" mass="64913">MGIMTDYDNRENSADIGLLNEMNSLRDIIENNSDWIWEVDAAGRYTFSSAKSIELLGRLPHEVIGKTPFDFMPKEEASRVGKIFAEIAAARIPFAGLQNRNIRADGSEVLVETSGIPLFDDNGEFKGYRGIDRDLSNLPYDAGKRLFELESIYSNAPAGLCFIDTNLRYLTINDYLAELLGKNTVEVNGRKVADFLPSIVPILQSALLKAYCNDTIPDAEFQMPDKKRVFFMRLNAARYPSGQVSGLSVAMIDISPLKEMEEKLRSSKQHYRNMVELNPQIPWTASPDGMITDVSSRFEKITGLTREEALADKWLRTIHVDDRHPTLISWEHSLQTQEPLDVEIRFCHVEKGWNWMRIRAVPSVDDNGNVLCWYGTAEDIHERKLLELKLIKANRRLEIQARTDSLTKLPNRREFKKVLAHEFMRAKRSDSPLAILMIDIDYFKNFNDYYGHISGDACLRLVARALRKSLKRSTDIVARYGGEEFAAILPDTDQKGASLVAEHILQSIRAMGIKHSDSKFRKVTISLGVTVYQAHQHAGITDQADLMLTADQALYYSKKNGRNQFNLAELPC</sequence>
<dbReference type="Gene3D" id="3.30.70.270">
    <property type="match status" value="1"/>
</dbReference>
<dbReference type="Pfam" id="PF08448">
    <property type="entry name" value="PAS_4"/>
    <property type="match status" value="1"/>
</dbReference>
<evidence type="ECO:0000313" key="5">
    <source>
        <dbReference type="Proteomes" id="UP000003027"/>
    </source>
</evidence>
<comment type="caution">
    <text evidence="4">The sequence shown here is derived from an EMBL/GenBank/DDBJ whole genome shotgun (WGS) entry which is preliminary data.</text>
</comment>
<dbReference type="NCBIfam" id="TIGR00229">
    <property type="entry name" value="sensory_box"/>
    <property type="match status" value="3"/>
</dbReference>
<dbReference type="SMART" id="SM00091">
    <property type="entry name" value="PAS"/>
    <property type="match status" value="3"/>
</dbReference>
<dbReference type="PROSITE" id="PS50113">
    <property type="entry name" value="PAC"/>
    <property type="match status" value="1"/>
</dbReference>
<feature type="domain" description="GGDEF" evidence="3">
    <location>
        <begin position="431"/>
        <end position="570"/>
    </location>
</feature>
<dbReference type="InterPro" id="IPR029787">
    <property type="entry name" value="Nucleotide_cyclase"/>
</dbReference>
<dbReference type="Pfam" id="PF00990">
    <property type="entry name" value="GGDEF"/>
    <property type="match status" value="1"/>
</dbReference>
<dbReference type="InterPro" id="IPR000700">
    <property type="entry name" value="PAS-assoc_C"/>
</dbReference>
<evidence type="ECO:0000259" key="1">
    <source>
        <dbReference type="PROSITE" id="PS50112"/>
    </source>
</evidence>
<organism evidence="4 5">
    <name type="scientific">Yersinia mollaretii (strain ATCC 43969 / DSM 18520 / CIP 103324 / CNY 7263 / WAIP 204)</name>
    <dbReference type="NCBI Taxonomy" id="349967"/>
    <lineage>
        <taxon>Bacteria</taxon>
        <taxon>Pseudomonadati</taxon>
        <taxon>Pseudomonadota</taxon>
        <taxon>Gammaproteobacteria</taxon>
        <taxon>Enterobacterales</taxon>
        <taxon>Yersiniaceae</taxon>
        <taxon>Yersinia</taxon>
    </lineage>
</organism>